<evidence type="ECO:0000313" key="2">
    <source>
        <dbReference type="EMBL" id="CAI9100745.1"/>
    </source>
</evidence>
<dbReference type="GO" id="GO:0003713">
    <property type="term" value="F:transcription coactivator activity"/>
    <property type="evidence" value="ECO:0007669"/>
    <property type="project" value="TreeGrafter"/>
</dbReference>
<reference evidence="2" key="1">
    <citation type="submission" date="2023-03" db="EMBL/GenBank/DDBJ databases">
        <authorList>
            <person name="Julca I."/>
        </authorList>
    </citation>
    <scope>NUCLEOTIDE SEQUENCE</scope>
</reference>
<proteinExistence type="predicted"/>
<dbReference type="EMBL" id="OX459120">
    <property type="protein sequence ID" value="CAI9100745.1"/>
    <property type="molecule type" value="Genomic_DNA"/>
</dbReference>
<dbReference type="GO" id="GO:0006366">
    <property type="term" value="P:transcription by RNA polymerase II"/>
    <property type="evidence" value="ECO:0007669"/>
    <property type="project" value="TreeGrafter"/>
</dbReference>
<dbReference type="InterPro" id="IPR010422">
    <property type="entry name" value="Ccdc124/Oxs1"/>
</dbReference>
<dbReference type="PANTHER" id="PTHR21680">
    <property type="entry name" value="COILED-COIL DOMAIN-CONTAINING PROTEIN 124"/>
    <property type="match status" value="1"/>
</dbReference>
<gene>
    <name evidence="2" type="ORF">OLC1_LOCUS10499</name>
</gene>
<sequence>MKLKERKSIAKGFQKLRVALETEDKEEEDAQDTRSRSQKRRDDKARRQAEAAARKAEARRQAEQEELEISRKKKAGAERVTAAELLLRREMEIREMERLAEEKDRKMRRVVTKGEYENVILAANTNRRDDDELEAGTVDESIHVMITLGILKN</sequence>
<name>A0AAV1CZ72_OLDCO</name>
<dbReference type="PANTHER" id="PTHR21680:SF0">
    <property type="entry name" value="COILED-COIL DOMAIN-CONTAINING PROTEIN 124"/>
    <property type="match status" value="1"/>
</dbReference>
<evidence type="ECO:0000256" key="1">
    <source>
        <dbReference type="SAM" id="MobiDB-lite"/>
    </source>
</evidence>
<dbReference type="AlphaFoldDB" id="A0AAV1CZ72"/>
<evidence type="ECO:0000313" key="3">
    <source>
        <dbReference type="Proteomes" id="UP001161247"/>
    </source>
</evidence>
<feature type="compositionally biased region" description="Basic and acidic residues" evidence="1">
    <location>
        <begin position="31"/>
        <end position="63"/>
    </location>
</feature>
<dbReference type="Proteomes" id="UP001161247">
    <property type="component" value="Chromosome 3"/>
</dbReference>
<protein>
    <submittedName>
        <fullName evidence="2">OLC1v1037909C1</fullName>
    </submittedName>
</protein>
<feature type="compositionally biased region" description="Acidic residues" evidence="1">
    <location>
        <begin position="21"/>
        <end position="30"/>
    </location>
</feature>
<dbReference type="GO" id="GO:0005634">
    <property type="term" value="C:nucleus"/>
    <property type="evidence" value="ECO:0007669"/>
    <property type="project" value="TreeGrafter"/>
</dbReference>
<feature type="region of interest" description="Disordered" evidence="1">
    <location>
        <begin position="17"/>
        <end position="74"/>
    </location>
</feature>
<keyword evidence="3" id="KW-1185">Reference proteome</keyword>
<organism evidence="2 3">
    <name type="scientific">Oldenlandia corymbosa var. corymbosa</name>
    <dbReference type="NCBI Taxonomy" id="529605"/>
    <lineage>
        <taxon>Eukaryota</taxon>
        <taxon>Viridiplantae</taxon>
        <taxon>Streptophyta</taxon>
        <taxon>Embryophyta</taxon>
        <taxon>Tracheophyta</taxon>
        <taxon>Spermatophyta</taxon>
        <taxon>Magnoliopsida</taxon>
        <taxon>eudicotyledons</taxon>
        <taxon>Gunneridae</taxon>
        <taxon>Pentapetalae</taxon>
        <taxon>asterids</taxon>
        <taxon>lamiids</taxon>
        <taxon>Gentianales</taxon>
        <taxon>Rubiaceae</taxon>
        <taxon>Rubioideae</taxon>
        <taxon>Spermacoceae</taxon>
        <taxon>Hedyotis-Oldenlandia complex</taxon>
        <taxon>Oldenlandia</taxon>
    </lineage>
</organism>
<accession>A0AAV1CZ72</accession>